<dbReference type="GO" id="GO:0016740">
    <property type="term" value="F:transferase activity"/>
    <property type="evidence" value="ECO:0007669"/>
    <property type="project" value="UniProtKB-KW"/>
</dbReference>
<evidence type="ECO:0000313" key="3">
    <source>
        <dbReference type="EMBL" id="KKL74063.1"/>
    </source>
</evidence>
<reference evidence="3" key="1">
    <citation type="journal article" date="2015" name="Nature">
        <title>Complex archaea that bridge the gap between prokaryotes and eukaryotes.</title>
        <authorList>
            <person name="Spang A."/>
            <person name="Saw J.H."/>
            <person name="Jorgensen S.L."/>
            <person name="Zaremba-Niedzwiedzka K."/>
            <person name="Martijn J."/>
            <person name="Lind A.E."/>
            <person name="van Eijk R."/>
            <person name="Schleper C."/>
            <person name="Guy L."/>
            <person name="Ettema T.J."/>
        </authorList>
    </citation>
    <scope>NUCLEOTIDE SEQUENCE</scope>
</reference>
<dbReference type="InterPro" id="IPR007507">
    <property type="entry name" value="Glycos_transf_N"/>
</dbReference>
<evidence type="ECO:0000256" key="1">
    <source>
        <dbReference type="ARBA" id="ARBA00022679"/>
    </source>
</evidence>
<dbReference type="SUPFAM" id="SSF53756">
    <property type="entry name" value="UDP-Glycosyltransferase/glycogen phosphorylase"/>
    <property type="match status" value="1"/>
</dbReference>
<dbReference type="AlphaFoldDB" id="A0A0F9EIY4"/>
<feature type="non-terminal residue" evidence="3">
    <location>
        <position position="1"/>
    </location>
</feature>
<keyword evidence="1" id="KW-0808">Transferase</keyword>
<dbReference type="GO" id="GO:0009245">
    <property type="term" value="P:lipid A biosynthetic process"/>
    <property type="evidence" value="ECO:0007669"/>
    <property type="project" value="TreeGrafter"/>
</dbReference>
<accession>A0A0F9EIY4</accession>
<gene>
    <name evidence="3" type="ORF">LCGC14_2068620</name>
</gene>
<dbReference type="InterPro" id="IPR039901">
    <property type="entry name" value="Kdotransferase"/>
</dbReference>
<name>A0A0F9EIY4_9ZZZZ</name>
<sequence>GHAFAQRKIRQSRVRKNTTCVFAPVDFIASARKALSTLKPDILACLETEIWPNWLIEAHRMGIKTALINGRISVRSIKGYIKILPLMKETLKSVDAFSMIRASDAERIKRMGAPGNRIEVNGNAKYDLLLNQVDGTDREKMKRLYKLIDNQPVFMAGSIRGAEEKIIIDVYEKIVQSHPEVILMIAPRHVERSRRIEELVRERGFSYQFRTDLDKENHSRTASVIIIDTIGELQSTYSIASIVFCGGSLVPLGGQNILEAAVWGKPVFFGPSMEDFLDAKDLLDKTGGGIQVRDGRELAEKALYYFDHPEEAEMIGRLAKKAVVLNQGSARKHAMVLQRLLT</sequence>
<dbReference type="Gene3D" id="3.40.50.11720">
    <property type="entry name" value="3-Deoxy-D-manno-octulosonic-acid transferase, N-terminal domain"/>
    <property type="match status" value="1"/>
</dbReference>
<comment type="caution">
    <text evidence="3">The sequence shown here is derived from an EMBL/GenBank/DDBJ whole genome shotgun (WGS) entry which is preliminary data.</text>
</comment>
<dbReference type="EMBL" id="LAZR01024768">
    <property type="protein sequence ID" value="KKL74063.1"/>
    <property type="molecule type" value="Genomic_DNA"/>
</dbReference>
<dbReference type="Pfam" id="PF04413">
    <property type="entry name" value="Glycos_transf_N"/>
    <property type="match status" value="1"/>
</dbReference>
<organism evidence="3">
    <name type="scientific">marine sediment metagenome</name>
    <dbReference type="NCBI Taxonomy" id="412755"/>
    <lineage>
        <taxon>unclassified sequences</taxon>
        <taxon>metagenomes</taxon>
        <taxon>ecological metagenomes</taxon>
    </lineage>
</organism>
<dbReference type="PANTHER" id="PTHR42755">
    <property type="entry name" value="3-DEOXY-MANNO-OCTULOSONATE CYTIDYLYLTRANSFERASE"/>
    <property type="match status" value="1"/>
</dbReference>
<dbReference type="InterPro" id="IPR038107">
    <property type="entry name" value="Glycos_transf_N_sf"/>
</dbReference>
<dbReference type="GO" id="GO:0005886">
    <property type="term" value="C:plasma membrane"/>
    <property type="evidence" value="ECO:0007669"/>
    <property type="project" value="TreeGrafter"/>
</dbReference>
<dbReference type="PANTHER" id="PTHR42755:SF1">
    <property type="entry name" value="3-DEOXY-D-MANNO-OCTULOSONIC ACID TRANSFERASE, MITOCHONDRIAL-RELATED"/>
    <property type="match status" value="1"/>
</dbReference>
<protein>
    <recommendedName>
        <fullName evidence="2">3-deoxy-D-manno-octulosonic-acid transferase N-terminal domain-containing protein</fullName>
    </recommendedName>
</protein>
<evidence type="ECO:0000259" key="2">
    <source>
        <dbReference type="Pfam" id="PF04413"/>
    </source>
</evidence>
<proteinExistence type="predicted"/>
<feature type="domain" description="3-deoxy-D-manno-octulosonic-acid transferase N-terminal" evidence="2">
    <location>
        <begin position="8"/>
        <end position="127"/>
    </location>
</feature>
<dbReference type="Gene3D" id="3.40.50.2000">
    <property type="entry name" value="Glycogen Phosphorylase B"/>
    <property type="match status" value="1"/>
</dbReference>